<dbReference type="InterPro" id="IPR025234">
    <property type="entry name" value="YjzH-like"/>
</dbReference>
<name>A0A2T0BS94_9CLOT</name>
<dbReference type="OrthoDB" id="5432776at2"/>
<sequence length="66" mass="7597">MKWEYKVIIAEKFLSSADSLTVEEKFNEYGKDGWEFAGVLQKPYTTLGKDPKVDGDCIVLKRHVED</sequence>
<comment type="caution">
    <text evidence="1">The sequence shown here is derived from an EMBL/GenBank/DDBJ whole genome shotgun (WGS) entry which is preliminary data.</text>
</comment>
<dbReference type="RefSeq" id="WP_106007766.1">
    <property type="nucleotide sequence ID" value="NZ_JALCPJ010000025.1"/>
</dbReference>
<keyword evidence="2" id="KW-1185">Reference proteome</keyword>
<dbReference type="EMBL" id="PVXP01000002">
    <property type="protein sequence ID" value="PRR86776.1"/>
    <property type="molecule type" value="Genomic_DNA"/>
</dbReference>
<evidence type="ECO:0000313" key="1">
    <source>
        <dbReference type="EMBL" id="PRR86776.1"/>
    </source>
</evidence>
<evidence type="ECO:0000313" key="2">
    <source>
        <dbReference type="Proteomes" id="UP000237798"/>
    </source>
</evidence>
<protein>
    <recommendedName>
        <fullName evidence="3">DUF4177 domain-containing protein</fullName>
    </recommendedName>
</protein>
<gene>
    <name evidence="1" type="ORF">CLLU_02600</name>
</gene>
<dbReference type="Proteomes" id="UP000237798">
    <property type="component" value="Unassembled WGS sequence"/>
</dbReference>
<organism evidence="1 2">
    <name type="scientific">Clostridium luticellarii</name>
    <dbReference type="NCBI Taxonomy" id="1691940"/>
    <lineage>
        <taxon>Bacteria</taxon>
        <taxon>Bacillati</taxon>
        <taxon>Bacillota</taxon>
        <taxon>Clostridia</taxon>
        <taxon>Eubacteriales</taxon>
        <taxon>Clostridiaceae</taxon>
        <taxon>Clostridium</taxon>
    </lineage>
</organism>
<dbReference type="AlphaFoldDB" id="A0A2T0BS94"/>
<dbReference type="Pfam" id="PF13783">
    <property type="entry name" value="DUF4177"/>
    <property type="match status" value="1"/>
</dbReference>
<reference evidence="1 2" key="1">
    <citation type="submission" date="2018-03" db="EMBL/GenBank/DDBJ databases">
        <title>Genome sequence of Clostridium luticellarii DSM 29923.</title>
        <authorList>
            <person name="Poehlein A."/>
            <person name="Daniel R."/>
        </authorList>
    </citation>
    <scope>NUCLEOTIDE SEQUENCE [LARGE SCALE GENOMIC DNA]</scope>
    <source>
        <strain evidence="1 2">DSM 29923</strain>
    </source>
</reference>
<accession>A0A2T0BS94</accession>
<proteinExistence type="predicted"/>
<evidence type="ECO:0008006" key="3">
    <source>
        <dbReference type="Google" id="ProtNLM"/>
    </source>
</evidence>